<keyword evidence="9" id="KW-0274">FAD</keyword>
<evidence type="ECO:0000313" key="18">
    <source>
        <dbReference type="Proteomes" id="UP000292282"/>
    </source>
</evidence>
<dbReference type="GO" id="GO:0015035">
    <property type="term" value="F:protein-disulfide reductase activity"/>
    <property type="evidence" value="ECO:0007669"/>
    <property type="project" value="InterPro"/>
</dbReference>
<evidence type="ECO:0000313" key="17">
    <source>
        <dbReference type="EMBL" id="TBU19527.1"/>
    </source>
</evidence>
<evidence type="ECO:0000256" key="3">
    <source>
        <dbReference type="ARBA" id="ARBA00008277"/>
    </source>
</evidence>
<dbReference type="PANTHER" id="PTHR12613">
    <property type="entry name" value="ERO1-RELATED"/>
    <property type="match status" value="1"/>
</dbReference>
<evidence type="ECO:0000256" key="12">
    <source>
        <dbReference type="ARBA" id="ARBA00023136"/>
    </source>
</evidence>
<keyword evidence="18" id="KW-1185">Reference proteome</keyword>
<evidence type="ECO:0000256" key="11">
    <source>
        <dbReference type="ARBA" id="ARBA00023002"/>
    </source>
</evidence>
<dbReference type="PANTHER" id="PTHR12613:SF0">
    <property type="entry name" value="ERO1-LIKE PROTEIN"/>
    <property type="match status" value="1"/>
</dbReference>
<evidence type="ECO:0000256" key="2">
    <source>
        <dbReference type="ARBA" id="ARBA00004367"/>
    </source>
</evidence>
<feature type="signal peptide" evidence="16">
    <location>
        <begin position="1"/>
        <end position="18"/>
    </location>
</feature>
<keyword evidence="8" id="KW-0256">Endoplasmic reticulum</keyword>
<evidence type="ECO:0000256" key="1">
    <source>
        <dbReference type="ARBA" id="ARBA00001974"/>
    </source>
</evidence>
<dbReference type="GO" id="GO:0005789">
    <property type="term" value="C:endoplasmic reticulum membrane"/>
    <property type="evidence" value="ECO:0007669"/>
    <property type="project" value="UniProtKB-SubCell"/>
</dbReference>
<dbReference type="Pfam" id="PF04137">
    <property type="entry name" value="ERO1"/>
    <property type="match status" value="2"/>
</dbReference>
<name>A0A4Q9LZL9_9MICR</name>
<comment type="caution">
    <text evidence="17">The sequence shown here is derived from an EMBL/GenBank/DDBJ whole genome shotgun (WGS) entry which is preliminary data.</text>
</comment>
<evidence type="ECO:0000256" key="16">
    <source>
        <dbReference type="SAM" id="SignalP"/>
    </source>
</evidence>
<dbReference type="EMBL" id="PITK01000204">
    <property type="protein sequence ID" value="TBU19527.1"/>
    <property type="molecule type" value="Genomic_DNA"/>
</dbReference>
<keyword evidence="15" id="KW-0676">Redox-active center</keyword>
<evidence type="ECO:0000256" key="6">
    <source>
        <dbReference type="ARBA" id="ARBA00022630"/>
    </source>
</evidence>
<dbReference type="OrthoDB" id="269384at2759"/>
<dbReference type="GO" id="GO:0034975">
    <property type="term" value="P:protein folding in endoplasmic reticulum"/>
    <property type="evidence" value="ECO:0007669"/>
    <property type="project" value="InterPro"/>
</dbReference>
<accession>A0A4Q9LZL9</accession>
<dbReference type="VEuPathDB" id="MicrosporidiaDB:CWI38_0204p0030"/>
<organism evidence="17 18">
    <name type="scientific">Hamiltosporidium tvaerminnensis</name>
    <dbReference type="NCBI Taxonomy" id="1176355"/>
    <lineage>
        <taxon>Eukaryota</taxon>
        <taxon>Fungi</taxon>
        <taxon>Fungi incertae sedis</taxon>
        <taxon>Microsporidia</taxon>
        <taxon>Dubosqiidae</taxon>
        <taxon>Hamiltosporidium</taxon>
    </lineage>
</organism>
<feature type="chain" id="PRO_5020337634" evidence="16">
    <location>
        <begin position="19"/>
        <end position="351"/>
    </location>
</feature>
<dbReference type="InterPro" id="IPR037192">
    <property type="entry name" value="ERO1-like_sf"/>
</dbReference>
<keyword evidence="6" id="KW-0285">Flavoprotein</keyword>
<proteinExistence type="inferred from homology"/>
<dbReference type="SUPFAM" id="SSF110019">
    <property type="entry name" value="ERO1-like"/>
    <property type="match status" value="1"/>
</dbReference>
<evidence type="ECO:0000256" key="8">
    <source>
        <dbReference type="ARBA" id="ARBA00022824"/>
    </source>
</evidence>
<protein>
    <submittedName>
        <fullName evidence="17">Endoplasmic oxidoreductin 1</fullName>
    </submittedName>
</protein>
<keyword evidence="12" id="KW-0472">Membrane</keyword>
<evidence type="ECO:0000256" key="13">
    <source>
        <dbReference type="ARBA" id="ARBA00023157"/>
    </source>
</evidence>
<reference evidence="17 18" key="1">
    <citation type="submission" date="2017-12" db="EMBL/GenBank/DDBJ databases">
        <authorList>
            <person name="Pombert J.-F."/>
            <person name="Haag K.L."/>
            <person name="Ebert D."/>
        </authorList>
    </citation>
    <scope>NUCLEOTIDE SEQUENCE [LARGE SCALE GENOMIC DNA]</scope>
    <source>
        <strain evidence="17">IL-G-3</strain>
    </source>
</reference>
<evidence type="ECO:0000256" key="14">
    <source>
        <dbReference type="ARBA" id="ARBA00023180"/>
    </source>
</evidence>
<evidence type="ECO:0000256" key="7">
    <source>
        <dbReference type="ARBA" id="ARBA00022729"/>
    </source>
</evidence>
<keyword evidence="5" id="KW-0813">Transport</keyword>
<dbReference type="AlphaFoldDB" id="A0A4Q9LZL9"/>
<keyword evidence="10" id="KW-0249">Electron transport</keyword>
<sequence>MKIFFLFIVVFTNTKVYSSIKQKIISFNSEIHGDLKILCESDFFSKIRINLNGKCNYNFGKKCGLFSCNVPEQSKINQKINNNDLYCKNDGTEGVCIDLIKIKEIFTGYKKESGEVWKKIYELACKNKDIMKIISGIHYSVCIHMCKFYRINRKGEYIANTWMFHKKKNLNYEINLYFAFLFISSFFKANNFNVEILKSSLKNNELKSFFRVSKLVDLHVWTNTNINLSSISEILNLLNCLGCERCKLWSKIQFGGVETAIKLSNEIEISENDLIYFVNLLYKLSSSIKISHEFEKIKTEKPKNYKLLANDLGLIYKCSVEIIPYVITWDGILTKYIRLYKRLQIPVYNRH</sequence>
<keyword evidence="7 16" id="KW-0732">Signal</keyword>
<comment type="subunit">
    <text evidence="4">May function both as a monomer and a homodimer.</text>
</comment>
<dbReference type="InterPro" id="IPR007266">
    <property type="entry name" value="Ero1"/>
</dbReference>
<evidence type="ECO:0000256" key="10">
    <source>
        <dbReference type="ARBA" id="ARBA00022982"/>
    </source>
</evidence>
<dbReference type="Proteomes" id="UP000292282">
    <property type="component" value="Unassembled WGS sequence"/>
</dbReference>
<dbReference type="GO" id="GO:0016972">
    <property type="term" value="F:thiol oxidase activity"/>
    <property type="evidence" value="ECO:0007669"/>
    <property type="project" value="InterPro"/>
</dbReference>
<evidence type="ECO:0000256" key="5">
    <source>
        <dbReference type="ARBA" id="ARBA00022448"/>
    </source>
</evidence>
<keyword evidence="13" id="KW-1015">Disulfide bond</keyword>
<evidence type="ECO:0000256" key="15">
    <source>
        <dbReference type="ARBA" id="ARBA00023284"/>
    </source>
</evidence>
<keyword evidence="11" id="KW-0560">Oxidoreductase</keyword>
<evidence type="ECO:0000256" key="9">
    <source>
        <dbReference type="ARBA" id="ARBA00022827"/>
    </source>
</evidence>
<dbReference type="STRING" id="1176355.A0A4Q9LZL9"/>
<comment type="cofactor">
    <cofactor evidence="1">
        <name>FAD</name>
        <dbReference type="ChEBI" id="CHEBI:57692"/>
    </cofactor>
</comment>
<dbReference type="GO" id="GO:0071949">
    <property type="term" value="F:FAD binding"/>
    <property type="evidence" value="ECO:0007669"/>
    <property type="project" value="InterPro"/>
</dbReference>
<comment type="subcellular location">
    <subcellularLocation>
        <location evidence="2">Endoplasmic reticulum membrane</location>
        <topology evidence="2">Peripheral membrane protein</topology>
        <orientation evidence="2">Lumenal side</orientation>
    </subcellularLocation>
</comment>
<evidence type="ECO:0000256" key="4">
    <source>
        <dbReference type="ARBA" id="ARBA00011802"/>
    </source>
</evidence>
<comment type="similarity">
    <text evidence="3">Belongs to the EROs family.</text>
</comment>
<keyword evidence="14" id="KW-0325">Glycoprotein</keyword>
<gene>
    <name evidence="17" type="ORF">CWI38_0204p0030</name>
</gene>